<gene>
    <name evidence="9" type="ORF">SAMN04488026_10443</name>
</gene>
<evidence type="ECO:0000256" key="8">
    <source>
        <dbReference type="RuleBase" id="RU003956"/>
    </source>
</evidence>
<evidence type="ECO:0000256" key="2">
    <source>
        <dbReference type="ARBA" id="ARBA00012925"/>
    </source>
</evidence>
<dbReference type="GO" id="GO:0008270">
    <property type="term" value="F:zinc ion binding"/>
    <property type="evidence" value="ECO:0007669"/>
    <property type="project" value="UniProtKB-UniRule"/>
</dbReference>
<reference evidence="9 10" key="1">
    <citation type="submission" date="2016-10" db="EMBL/GenBank/DDBJ databases">
        <authorList>
            <person name="de Groot N.N."/>
        </authorList>
    </citation>
    <scope>NUCLEOTIDE SEQUENCE [LARGE SCALE GENOMIC DNA]</scope>
    <source>
        <strain evidence="9 10">DSM 25294</strain>
    </source>
</reference>
<dbReference type="STRING" id="571298.SAMN04488026_10443"/>
<dbReference type="AlphaFoldDB" id="A0A1G9CMC9"/>
<evidence type="ECO:0000313" key="10">
    <source>
        <dbReference type="Proteomes" id="UP000199382"/>
    </source>
</evidence>
<evidence type="ECO:0000256" key="1">
    <source>
        <dbReference type="ARBA" id="ARBA00006217"/>
    </source>
</evidence>
<evidence type="ECO:0000256" key="4">
    <source>
        <dbReference type="ARBA" id="ARBA00022833"/>
    </source>
</evidence>
<comment type="catalytic activity">
    <reaction evidence="6 8">
        <text>hydrogencarbonate + H(+) = CO2 + H2O</text>
        <dbReference type="Rhea" id="RHEA:10748"/>
        <dbReference type="ChEBI" id="CHEBI:15377"/>
        <dbReference type="ChEBI" id="CHEBI:15378"/>
        <dbReference type="ChEBI" id="CHEBI:16526"/>
        <dbReference type="ChEBI" id="CHEBI:17544"/>
        <dbReference type="EC" id="4.2.1.1"/>
    </reaction>
</comment>
<evidence type="ECO:0000256" key="3">
    <source>
        <dbReference type="ARBA" id="ARBA00022723"/>
    </source>
</evidence>
<keyword evidence="4 7" id="KW-0862">Zinc</keyword>
<proteinExistence type="inferred from homology"/>
<comment type="similarity">
    <text evidence="1 8">Belongs to the beta-class carbonic anhydrase family.</text>
</comment>
<keyword evidence="3 7" id="KW-0479">Metal-binding</keyword>
<evidence type="ECO:0000313" key="9">
    <source>
        <dbReference type="EMBL" id="SDK52863.1"/>
    </source>
</evidence>
<dbReference type="PANTHER" id="PTHR11002:SF76">
    <property type="entry name" value="CARBONIC ANHYDRASE"/>
    <property type="match status" value="1"/>
</dbReference>
<dbReference type="SUPFAM" id="SSF53056">
    <property type="entry name" value="beta-carbonic anhydrase, cab"/>
    <property type="match status" value="1"/>
</dbReference>
<feature type="binding site" evidence="7">
    <location>
        <position position="122"/>
    </location>
    <ligand>
        <name>Zn(2+)</name>
        <dbReference type="ChEBI" id="CHEBI:29105"/>
    </ligand>
</feature>
<comment type="cofactor">
    <cofactor evidence="7">
        <name>Zn(2+)</name>
        <dbReference type="ChEBI" id="CHEBI:29105"/>
    </cofactor>
    <text evidence="7">Binds 1 zinc ion per subunit.</text>
</comment>
<dbReference type="EC" id="4.2.1.1" evidence="2 8"/>
<accession>A0A1G9CMC9</accession>
<evidence type="ECO:0000256" key="7">
    <source>
        <dbReference type="PIRSR" id="PIRSR601765-1"/>
    </source>
</evidence>
<dbReference type="InterPro" id="IPR001765">
    <property type="entry name" value="Carbonic_anhydrase"/>
</dbReference>
<comment type="function">
    <text evidence="8">Reversible hydration of carbon dioxide.</text>
</comment>
<organism evidence="9 10">
    <name type="scientific">Aliiruegeria lutimaris</name>
    <dbReference type="NCBI Taxonomy" id="571298"/>
    <lineage>
        <taxon>Bacteria</taxon>
        <taxon>Pseudomonadati</taxon>
        <taxon>Pseudomonadota</taxon>
        <taxon>Alphaproteobacteria</taxon>
        <taxon>Rhodobacterales</taxon>
        <taxon>Roseobacteraceae</taxon>
        <taxon>Aliiruegeria</taxon>
    </lineage>
</organism>
<dbReference type="Gene3D" id="3.40.1050.10">
    <property type="entry name" value="Carbonic anhydrase"/>
    <property type="match status" value="1"/>
</dbReference>
<dbReference type="Proteomes" id="UP000199382">
    <property type="component" value="Unassembled WGS sequence"/>
</dbReference>
<dbReference type="GO" id="GO:0004089">
    <property type="term" value="F:carbonate dehydratase activity"/>
    <property type="evidence" value="ECO:0007669"/>
    <property type="project" value="UniProtKB-UniRule"/>
</dbReference>
<dbReference type="InterPro" id="IPR036874">
    <property type="entry name" value="Carbonic_anhydrase_sf"/>
</dbReference>
<feature type="binding site" evidence="7">
    <location>
        <position position="60"/>
    </location>
    <ligand>
        <name>Zn(2+)</name>
        <dbReference type="ChEBI" id="CHEBI:29105"/>
    </ligand>
</feature>
<dbReference type="OrthoDB" id="9797527at2"/>
<dbReference type="RefSeq" id="WP_093159920.1">
    <property type="nucleotide sequence ID" value="NZ_FNEK01000044.1"/>
</dbReference>
<dbReference type="PANTHER" id="PTHR11002">
    <property type="entry name" value="CARBONIC ANHYDRASE"/>
    <property type="match status" value="1"/>
</dbReference>
<feature type="binding site" evidence="7">
    <location>
        <position position="119"/>
    </location>
    <ligand>
        <name>Zn(2+)</name>
        <dbReference type="ChEBI" id="CHEBI:29105"/>
    </ligand>
</feature>
<dbReference type="GO" id="GO:0015976">
    <property type="term" value="P:carbon utilization"/>
    <property type="evidence" value="ECO:0007669"/>
    <property type="project" value="InterPro"/>
</dbReference>
<evidence type="ECO:0000256" key="5">
    <source>
        <dbReference type="ARBA" id="ARBA00023239"/>
    </source>
</evidence>
<keyword evidence="10" id="KW-1185">Reference proteome</keyword>
<dbReference type="EMBL" id="FNEK01000044">
    <property type="protein sequence ID" value="SDK52863.1"/>
    <property type="molecule type" value="Genomic_DNA"/>
</dbReference>
<dbReference type="InterPro" id="IPR015892">
    <property type="entry name" value="Carbonic_anhydrase_CS"/>
</dbReference>
<dbReference type="SMART" id="SM00947">
    <property type="entry name" value="Pro_CA"/>
    <property type="match status" value="1"/>
</dbReference>
<feature type="binding site" evidence="7">
    <location>
        <position position="58"/>
    </location>
    <ligand>
        <name>Zn(2+)</name>
        <dbReference type="ChEBI" id="CHEBI:29105"/>
    </ligand>
</feature>
<sequence>MTEESEKKPNSAVHAAALPPYLATRYNGWRATEYTENKVWYRRLAEDGQNPRIMAIACCDSRVNVNGIFSAETGDIFLHRNIANVVPPYLPDGDPHGTSAALEYAVSVLRVAHVIVIGHSDCGGVKGCHDMCSGHAPELESKESFVGRWLEILRPGHERVAHIKEEEELLRALEKETVVVSLENLWDFPFVREAVEAGRLSLHGLWVDIGAGTLEHYLPELGEFTPV</sequence>
<dbReference type="Pfam" id="PF00484">
    <property type="entry name" value="Pro_CA"/>
    <property type="match status" value="1"/>
</dbReference>
<protein>
    <recommendedName>
        <fullName evidence="2 8">Carbonic anhydrase</fullName>
        <ecNumber evidence="2 8">4.2.1.1</ecNumber>
    </recommendedName>
    <alternativeName>
        <fullName evidence="8">Carbonate dehydratase</fullName>
    </alternativeName>
</protein>
<name>A0A1G9CMC9_9RHOB</name>
<dbReference type="PROSITE" id="PS00705">
    <property type="entry name" value="PROK_CO2_ANHYDRASE_2"/>
    <property type="match status" value="1"/>
</dbReference>
<evidence type="ECO:0000256" key="6">
    <source>
        <dbReference type="ARBA" id="ARBA00048348"/>
    </source>
</evidence>
<keyword evidence="5 8" id="KW-0456">Lyase</keyword>